<dbReference type="Gene3D" id="2.60.34.10">
    <property type="entry name" value="Substrate Binding Domain Of DNAk, Chain A, domain 1"/>
    <property type="match status" value="1"/>
</dbReference>
<comment type="caution">
    <text evidence="4">The sequence shown here is derived from an EMBL/GenBank/DDBJ whole genome shotgun (WGS) entry which is preliminary data.</text>
</comment>
<sequence length="875" mass="96641">MPTNKSGNRGRRRALLHHSLKSSRDKPTPPSPLAALLTASILLVIIILFPLALSFMPALSNIGPVGANAHQTSSYNDYNEERKPDVIAIDFGTTNSRIGKGYWEDGIPQVVGARVGNYVAFRAASTNGTIDMEELEGMGMGVVLAGELQGRGNGVLVEEQVVRNGEGGKRGAWRGEDGRGMGGWKKVPEGFEGWESGVEVLVGEEGRGWREMEGKKGAVVWGVRDLLGRYFADPELQKQIPHLPFKVKKDDSGPGTVIEVEIEDSSVVTEGTASKRVLKYTPEQITAIIFRELKDIAERETGEEVQDVVITAPLAPGLHDYAELSGEHAYDMRPKQQSAREYQEAYKASLEHAASLAGLNVVRFVKEPMAAAIAYGMHDFRDDVERSVLVYDLGATSLDVTVLLVDSGVFEVVGHERFEGTGGRKVDENVAEWILGEVASRMNSGGGQDGERESQLEGDSSMVLDPELVRKIKEIAEGIKMTLSEQEAMEIDLDGLLGNDKAGIDTNLTMTRKDFEDANHDLVENTLSAIRRVLSAANVVPWANVTRDTLDEVLVVGGSGKIPMVRRAVERFLKREEKPIREGTVDPAEAVFYGAVRQAQVLSGEVVVDWCGTTVSEVALASIGVETAGGFMATIIPRYKPIPTRKLATFTTSLDNQTSISLRIFQGERPLATSNDLLRSIKIDLAEVGKSNLPRGVPRITFDFQLDDNGDLRVFVNDTIETDYVGLHRQLIASIQTGFTNTYNKPEKWEKIQSLMDEWEKFWKEDEETRLRVDAKRTLAGVVNEMRRNNWIAEAVGFAHEDDLKATKDELKMAEVWLEEHGDVESTTAEEFMKQVELLFERTFPLHLDIDESHVTDELPPGDEGGMRLSIHEEL</sequence>
<feature type="region of interest" description="Disordered" evidence="3">
    <location>
        <begin position="854"/>
        <end position="875"/>
    </location>
</feature>
<reference evidence="4" key="2">
    <citation type="submission" date="2023-07" db="EMBL/GenBank/DDBJ databases">
        <authorList>
            <consortium name="Lawrence Berkeley National Laboratory"/>
            <person name="Haridas S."/>
            <person name="Hensen N."/>
            <person name="Bonometti L."/>
            <person name="Westerberg I."/>
            <person name="Brannstrom I.O."/>
            <person name="Guillou S."/>
            <person name="Cros-Aarteil S."/>
            <person name="Calhoun S."/>
            <person name="Kuo A."/>
            <person name="Mondo S."/>
            <person name="Pangilinan J."/>
            <person name="Riley R."/>
            <person name="LaButti K."/>
            <person name="Andreopoulos B."/>
            <person name="Lipzen A."/>
            <person name="Chen C."/>
            <person name="Yanf M."/>
            <person name="Daum C."/>
            <person name="Ng V."/>
            <person name="Clum A."/>
            <person name="Steindorff A."/>
            <person name="Ohm R."/>
            <person name="Martin F."/>
            <person name="Silar P."/>
            <person name="Natvig D."/>
            <person name="Lalanne C."/>
            <person name="Gautier V."/>
            <person name="Ament-velasquez S.L."/>
            <person name="Kruys A."/>
            <person name="Hutchinson M.I."/>
            <person name="Powell A.J."/>
            <person name="Barry K."/>
            <person name="Miller A.N."/>
            <person name="Grigoriev I.V."/>
            <person name="Debuchy R."/>
            <person name="Gladieux P."/>
            <person name="Thoren M.H."/>
            <person name="Johannesson H."/>
        </authorList>
    </citation>
    <scope>NUCLEOTIDE SEQUENCE</scope>
    <source>
        <strain evidence="4">FGSC 1904</strain>
    </source>
</reference>
<dbReference type="GO" id="GO:0140662">
    <property type="term" value="F:ATP-dependent protein folding chaperone"/>
    <property type="evidence" value="ECO:0007669"/>
    <property type="project" value="InterPro"/>
</dbReference>
<dbReference type="InterPro" id="IPR043129">
    <property type="entry name" value="ATPase_NBD"/>
</dbReference>
<evidence type="ECO:0000313" key="4">
    <source>
        <dbReference type="EMBL" id="KAK3396423.1"/>
    </source>
</evidence>
<evidence type="ECO:0000313" key="5">
    <source>
        <dbReference type="Proteomes" id="UP001281003"/>
    </source>
</evidence>
<keyword evidence="2" id="KW-0067">ATP-binding</keyword>
<organism evidence="4 5">
    <name type="scientific">Sordaria brevicollis</name>
    <dbReference type="NCBI Taxonomy" id="83679"/>
    <lineage>
        <taxon>Eukaryota</taxon>
        <taxon>Fungi</taxon>
        <taxon>Dikarya</taxon>
        <taxon>Ascomycota</taxon>
        <taxon>Pezizomycotina</taxon>
        <taxon>Sordariomycetes</taxon>
        <taxon>Sordariomycetidae</taxon>
        <taxon>Sordariales</taxon>
        <taxon>Sordariaceae</taxon>
        <taxon>Sordaria</taxon>
    </lineage>
</organism>
<dbReference type="SUPFAM" id="SSF53067">
    <property type="entry name" value="Actin-like ATPase domain"/>
    <property type="match status" value="2"/>
</dbReference>
<feature type="region of interest" description="Disordered" evidence="3">
    <location>
        <begin position="441"/>
        <end position="460"/>
    </location>
</feature>
<evidence type="ECO:0000256" key="2">
    <source>
        <dbReference type="ARBA" id="ARBA00022840"/>
    </source>
</evidence>
<gene>
    <name evidence="4" type="ORF">B0T20DRAFT_501727</name>
</gene>
<accession>A0AAE0PAS5</accession>
<dbReference type="FunFam" id="3.90.640.10:FF:000003">
    <property type="entry name" value="Molecular chaperone DnaK"/>
    <property type="match status" value="1"/>
</dbReference>
<proteinExistence type="predicted"/>
<evidence type="ECO:0000256" key="3">
    <source>
        <dbReference type="SAM" id="MobiDB-lite"/>
    </source>
</evidence>
<dbReference type="Gene3D" id="1.20.1270.10">
    <property type="match status" value="1"/>
</dbReference>
<dbReference type="EMBL" id="JAUTDP010000009">
    <property type="protein sequence ID" value="KAK3396423.1"/>
    <property type="molecule type" value="Genomic_DNA"/>
</dbReference>
<reference evidence="4" key="1">
    <citation type="journal article" date="2023" name="Mol. Phylogenet. Evol.">
        <title>Genome-scale phylogeny and comparative genomics of the fungal order Sordariales.</title>
        <authorList>
            <person name="Hensen N."/>
            <person name="Bonometti L."/>
            <person name="Westerberg I."/>
            <person name="Brannstrom I.O."/>
            <person name="Guillou S."/>
            <person name="Cros-Aarteil S."/>
            <person name="Calhoun S."/>
            <person name="Haridas S."/>
            <person name="Kuo A."/>
            <person name="Mondo S."/>
            <person name="Pangilinan J."/>
            <person name="Riley R."/>
            <person name="LaButti K."/>
            <person name="Andreopoulos B."/>
            <person name="Lipzen A."/>
            <person name="Chen C."/>
            <person name="Yan M."/>
            <person name="Daum C."/>
            <person name="Ng V."/>
            <person name="Clum A."/>
            <person name="Steindorff A."/>
            <person name="Ohm R.A."/>
            <person name="Martin F."/>
            <person name="Silar P."/>
            <person name="Natvig D.O."/>
            <person name="Lalanne C."/>
            <person name="Gautier V."/>
            <person name="Ament-Velasquez S.L."/>
            <person name="Kruys A."/>
            <person name="Hutchinson M.I."/>
            <person name="Powell A.J."/>
            <person name="Barry K."/>
            <person name="Miller A.N."/>
            <person name="Grigoriev I.V."/>
            <person name="Debuchy R."/>
            <person name="Gladieux P."/>
            <person name="Hiltunen Thoren M."/>
            <person name="Johannesson H."/>
        </authorList>
    </citation>
    <scope>NUCLEOTIDE SEQUENCE</scope>
    <source>
        <strain evidence="4">FGSC 1904</strain>
    </source>
</reference>
<name>A0AAE0PAS5_SORBR</name>
<dbReference type="AlphaFoldDB" id="A0AAE0PAS5"/>
<evidence type="ECO:0000256" key="1">
    <source>
        <dbReference type="ARBA" id="ARBA00022741"/>
    </source>
</evidence>
<dbReference type="Proteomes" id="UP001281003">
    <property type="component" value="Unassembled WGS sequence"/>
</dbReference>
<keyword evidence="5" id="KW-1185">Reference proteome</keyword>
<keyword evidence="1" id="KW-0547">Nucleotide-binding</keyword>
<dbReference type="GO" id="GO:0005524">
    <property type="term" value="F:ATP binding"/>
    <property type="evidence" value="ECO:0007669"/>
    <property type="project" value="UniProtKB-KW"/>
</dbReference>
<dbReference type="Pfam" id="PF00012">
    <property type="entry name" value="HSP70"/>
    <property type="match status" value="2"/>
</dbReference>
<dbReference type="PANTHER" id="PTHR19375">
    <property type="entry name" value="HEAT SHOCK PROTEIN 70KDA"/>
    <property type="match status" value="1"/>
</dbReference>
<protein>
    <submittedName>
        <fullName evidence="4">Hsp70 protein-domain-containing protein</fullName>
    </submittedName>
</protein>
<dbReference type="InterPro" id="IPR029048">
    <property type="entry name" value="HSP70_C_sf"/>
</dbReference>
<dbReference type="Gene3D" id="3.90.640.10">
    <property type="entry name" value="Actin, Chain A, domain 4"/>
    <property type="match status" value="1"/>
</dbReference>
<dbReference type="InterPro" id="IPR013126">
    <property type="entry name" value="Hsp_70_fam"/>
</dbReference>
<dbReference type="InterPro" id="IPR029047">
    <property type="entry name" value="HSP70_peptide-bd_sf"/>
</dbReference>
<dbReference type="SUPFAM" id="SSF100920">
    <property type="entry name" value="Heat shock protein 70kD (HSP70), peptide-binding domain"/>
    <property type="match status" value="1"/>
</dbReference>
<dbReference type="Gene3D" id="3.30.420.40">
    <property type="match status" value="3"/>
</dbReference>